<dbReference type="SUPFAM" id="SSF55637">
    <property type="entry name" value="Cell cycle regulatory proteins"/>
    <property type="match status" value="1"/>
</dbReference>
<evidence type="ECO:0000313" key="5">
    <source>
        <dbReference type="EMBL" id="CAF3620400.1"/>
    </source>
</evidence>
<dbReference type="EMBL" id="CAJOAX010000595">
    <property type="protein sequence ID" value="CAF3620400.1"/>
    <property type="molecule type" value="Genomic_DNA"/>
</dbReference>
<dbReference type="Gene3D" id="3.30.170.10">
    <property type="entry name" value="Cyclin-dependent kinase, regulatory subunit"/>
    <property type="match status" value="1"/>
</dbReference>
<keyword evidence="3 4" id="KW-0131">Cell cycle</keyword>
<dbReference type="GO" id="GO:0016538">
    <property type="term" value="F:cyclin-dependent protein serine/threonine kinase regulator activity"/>
    <property type="evidence" value="ECO:0007669"/>
    <property type="project" value="InterPro"/>
</dbReference>
<dbReference type="AlphaFoldDB" id="A0A818PAP7"/>
<name>A0A818PAP7_9BILA</name>
<dbReference type="EMBL" id="CAJOBD010001086">
    <property type="protein sequence ID" value="CAF3758368.1"/>
    <property type="molecule type" value="Genomic_DNA"/>
</dbReference>
<dbReference type="Proteomes" id="UP000663823">
    <property type="component" value="Unassembled WGS sequence"/>
</dbReference>
<dbReference type="PANTHER" id="PTHR23415">
    <property type="entry name" value="CYCLIN-DEPENDENT KINASES REGULATORY SUBUNIT/60S RIBOSOME SUBUNIT BIOGENESIS PROTEIN NIP7"/>
    <property type="match status" value="1"/>
</dbReference>
<evidence type="ECO:0000313" key="7">
    <source>
        <dbReference type="Proteomes" id="UP000663823"/>
    </source>
</evidence>
<dbReference type="SMART" id="SM01084">
    <property type="entry name" value="CKS"/>
    <property type="match status" value="1"/>
</dbReference>
<comment type="caution">
    <text evidence="5">The sequence shown here is derived from an EMBL/GenBank/DDBJ whole genome shotgun (WGS) entry which is preliminary data.</text>
</comment>
<dbReference type="InterPro" id="IPR036858">
    <property type="entry name" value="Cyclin-dep_kinase_reg-sub_sf"/>
</dbReference>
<dbReference type="PRINTS" id="PR00296">
    <property type="entry name" value="CYCLINKINASE"/>
</dbReference>
<comment type="function">
    <text evidence="4">Binds to the catalytic subunit of the cyclin dependent kinases and is essential for their biological function.</text>
</comment>
<evidence type="ECO:0000256" key="3">
    <source>
        <dbReference type="ARBA" id="ARBA00023306"/>
    </source>
</evidence>
<dbReference type="InterPro" id="IPR000789">
    <property type="entry name" value="Cyclin-dep_kinase_reg-sub"/>
</dbReference>
<evidence type="ECO:0000256" key="2">
    <source>
        <dbReference type="ARBA" id="ARBA00022618"/>
    </source>
</evidence>
<comment type="similarity">
    <text evidence="1 4">Belongs to the CKS family.</text>
</comment>
<evidence type="ECO:0000256" key="4">
    <source>
        <dbReference type="RuleBase" id="RU311113"/>
    </source>
</evidence>
<dbReference type="Proteomes" id="UP000663836">
    <property type="component" value="Unassembled WGS sequence"/>
</dbReference>
<gene>
    <name evidence="6" type="ORF">JBS370_LOCUS12974</name>
    <name evidence="5" type="ORF">OTI717_LOCUS7773</name>
</gene>
<protein>
    <recommendedName>
        <fullName evidence="4">Cyclin-dependent kinases regulatory subunit</fullName>
    </recommendedName>
</protein>
<organism evidence="5 7">
    <name type="scientific">Rotaria sordida</name>
    <dbReference type="NCBI Taxonomy" id="392033"/>
    <lineage>
        <taxon>Eukaryota</taxon>
        <taxon>Metazoa</taxon>
        <taxon>Spiralia</taxon>
        <taxon>Gnathifera</taxon>
        <taxon>Rotifera</taxon>
        <taxon>Eurotatoria</taxon>
        <taxon>Bdelloidea</taxon>
        <taxon>Philodinida</taxon>
        <taxon>Philodinidae</taxon>
        <taxon>Rotaria</taxon>
    </lineage>
</organism>
<dbReference type="Pfam" id="PF01111">
    <property type="entry name" value="CKS"/>
    <property type="match status" value="1"/>
</dbReference>
<evidence type="ECO:0000313" key="6">
    <source>
        <dbReference type="EMBL" id="CAF3758368.1"/>
    </source>
</evidence>
<proteinExistence type="inferred from homology"/>
<accession>A0A818PAP7</accession>
<evidence type="ECO:0000256" key="1">
    <source>
        <dbReference type="ARBA" id="ARBA00007782"/>
    </source>
</evidence>
<reference evidence="5" key="1">
    <citation type="submission" date="2021-02" db="EMBL/GenBank/DDBJ databases">
        <authorList>
            <person name="Nowell W R."/>
        </authorList>
    </citation>
    <scope>NUCLEOTIDE SEQUENCE</scope>
</reference>
<keyword evidence="2 4" id="KW-0132">Cell division</keyword>
<dbReference type="GO" id="GO:0051301">
    <property type="term" value="P:cell division"/>
    <property type="evidence" value="ECO:0007669"/>
    <property type="project" value="UniProtKB-UniRule"/>
</dbReference>
<sequence length="89" mass="10681">MPVKEIFYSETYKDDMYEYRHVILPPEQAQLVPRTHLLTETEWRNLGLQMSAGWVHFMLHNPDILSKTTLLRTSNDRSEFRKLLFLSQQ</sequence>